<reference evidence="1" key="1">
    <citation type="submission" date="2021-12" db="EMBL/GenBank/DDBJ databases">
        <authorList>
            <person name="King R."/>
        </authorList>
    </citation>
    <scope>NUCLEOTIDE SEQUENCE</scope>
</reference>
<evidence type="ECO:0000313" key="1">
    <source>
        <dbReference type="EMBL" id="CAH0397918.1"/>
    </source>
</evidence>
<protein>
    <submittedName>
        <fullName evidence="1">Uncharacterized protein</fullName>
    </submittedName>
</protein>
<evidence type="ECO:0000313" key="2">
    <source>
        <dbReference type="Proteomes" id="UP001153292"/>
    </source>
</evidence>
<accession>A0ABN8AX19</accession>
<keyword evidence="2" id="KW-1185">Reference proteome</keyword>
<gene>
    <name evidence="1" type="ORF">CHILSU_LOCUS1018</name>
</gene>
<organism evidence="1 2">
    <name type="scientific">Chilo suppressalis</name>
    <name type="common">Asiatic rice borer moth</name>
    <dbReference type="NCBI Taxonomy" id="168631"/>
    <lineage>
        <taxon>Eukaryota</taxon>
        <taxon>Metazoa</taxon>
        <taxon>Ecdysozoa</taxon>
        <taxon>Arthropoda</taxon>
        <taxon>Hexapoda</taxon>
        <taxon>Insecta</taxon>
        <taxon>Pterygota</taxon>
        <taxon>Neoptera</taxon>
        <taxon>Endopterygota</taxon>
        <taxon>Lepidoptera</taxon>
        <taxon>Glossata</taxon>
        <taxon>Ditrysia</taxon>
        <taxon>Pyraloidea</taxon>
        <taxon>Crambidae</taxon>
        <taxon>Crambinae</taxon>
        <taxon>Chilo</taxon>
    </lineage>
</organism>
<sequence length="61" mass="7246">MTVKFQFFKFFINIKFFYFLSLYTEHSLSTKLLTVDYHRSSIQSDVFNPATCSDCHTSSLY</sequence>
<name>A0ABN8AX19_CHISP</name>
<dbReference type="EMBL" id="OU963903">
    <property type="protein sequence ID" value="CAH0397918.1"/>
    <property type="molecule type" value="Genomic_DNA"/>
</dbReference>
<dbReference type="Proteomes" id="UP001153292">
    <property type="component" value="Chromosome 10"/>
</dbReference>
<proteinExistence type="predicted"/>